<evidence type="ECO:0000313" key="4">
    <source>
        <dbReference type="Proteomes" id="UP000799429"/>
    </source>
</evidence>
<feature type="region of interest" description="Disordered" evidence="1">
    <location>
        <begin position="59"/>
        <end position="97"/>
    </location>
</feature>
<feature type="transmembrane region" description="Helical" evidence="2">
    <location>
        <begin position="229"/>
        <end position="250"/>
    </location>
</feature>
<keyword evidence="4" id="KW-1185">Reference proteome</keyword>
<name>A0A9P4VT37_9PEZI</name>
<accession>A0A9P4VT37</accession>
<keyword evidence="2" id="KW-1133">Transmembrane helix</keyword>
<dbReference type="EMBL" id="MU006089">
    <property type="protein sequence ID" value="KAF2842668.1"/>
    <property type="molecule type" value="Genomic_DNA"/>
</dbReference>
<protein>
    <submittedName>
        <fullName evidence="3">Uncharacterized protein</fullName>
    </submittedName>
</protein>
<comment type="caution">
    <text evidence="3">The sequence shown here is derived from an EMBL/GenBank/DDBJ whole genome shotgun (WGS) entry which is preliminary data.</text>
</comment>
<evidence type="ECO:0000256" key="2">
    <source>
        <dbReference type="SAM" id="Phobius"/>
    </source>
</evidence>
<gene>
    <name evidence="3" type="ORF">M501DRAFT_11474</name>
</gene>
<feature type="transmembrane region" description="Helical" evidence="2">
    <location>
        <begin position="190"/>
        <end position="209"/>
    </location>
</feature>
<keyword evidence="2" id="KW-0472">Membrane</keyword>
<proteinExistence type="predicted"/>
<sequence length="291" mass="32670">MVSNDLKFLGWALLALMNPIISVITVSIAMRILIGGIYNFMVRYAQRRQTVRNILGSHDRHEIHPPSDRANWGSPATVTSRMPHPEPSPVSEPNWDEENRVRDTTGIDSVLYSSGSYEHTLTTFPVPSFTVATLPTSSDPTPPYCSLLSLSYSSPQNVIEITSSNMTHHFHLDDVTRGMPVSTVHINPRGYATVAFLTGSVVQALPTYSSRSSDEDPSRRIVVRSHANFAQTAFFLLLAPFLMFVLWMVVRWNSTRGARRRERQIIEAEVRGTPLRNLRPSQGRRSQGHSE</sequence>
<dbReference type="Proteomes" id="UP000799429">
    <property type="component" value="Unassembled WGS sequence"/>
</dbReference>
<dbReference type="AlphaFoldDB" id="A0A9P4VT37"/>
<evidence type="ECO:0000256" key="1">
    <source>
        <dbReference type="SAM" id="MobiDB-lite"/>
    </source>
</evidence>
<keyword evidence="2" id="KW-0812">Transmembrane</keyword>
<feature type="transmembrane region" description="Helical" evidence="2">
    <location>
        <begin position="20"/>
        <end position="42"/>
    </location>
</feature>
<organism evidence="3 4">
    <name type="scientific">Patellaria atrata CBS 101060</name>
    <dbReference type="NCBI Taxonomy" id="1346257"/>
    <lineage>
        <taxon>Eukaryota</taxon>
        <taxon>Fungi</taxon>
        <taxon>Dikarya</taxon>
        <taxon>Ascomycota</taxon>
        <taxon>Pezizomycotina</taxon>
        <taxon>Dothideomycetes</taxon>
        <taxon>Dothideomycetes incertae sedis</taxon>
        <taxon>Patellariales</taxon>
        <taxon>Patellariaceae</taxon>
        <taxon>Patellaria</taxon>
    </lineage>
</organism>
<reference evidence="3" key="1">
    <citation type="journal article" date="2020" name="Stud. Mycol.">
        <title>101 Dothideomycetes genomes: a test case for predicting lifestyles and emergence of pathogens.</title>
        <authorList>
            <person name="Haridas S."/>
            <person name="Albert R."/>
            <person name="Binder M."/>
            <person name="Bloem J."/>
            <person name="Labutti K."/>
            <person name="Salamov A."/>
            <person name="Andreopoulos B."/>
            <person name="Baker S."/>
            <person name="Barry K."/>
            <person name="Bills G."/>
            <person name="Bluhm B."/>
            <person name="Cannon C."/>
            <person name="Castanera R."/>
            <person name="Culley D."/>
            <person name="Daum C."/>
            <person name="Ezra D."/>
            <person name="Gonzalez J."/>
            <person name="Henrissat B."/>
            <person name="Kuo A."/>
            <person name="Liang C."/>
            <person name="Lipzen A."/>
            <person name="Lutzoni F."/>
            <person name="Magnuson J."/>
            <person name="Mondo S."/>
            <person name="Nolan M."/>
            <person name="Ohm R."/>
            <person name="Pangilinan J."/>
            <person name="Park H.-J."/>
            <person name="Ramirez L."/>
            <person name="Alfaro M."/>
            <person name="Sun H."/>
            <person name="Tritt A."/>
            <person name="Yoshinaga Y."/>
            <person name="Zwiers L.-H."/>
            <person name="Turgeon B."/>
            <person name="Goodwin S."/>
            <person name="Spatafora J."/>
            <person name="Crous P."/>
            <person name="Grigoriev I."/>
        </authorList>
    </citation>
    <scope>NUCLEOTIDE SEQUENCE</scope>
    <source>
        <strain evidence="3">CBS 101060</strain>
    </source>
</reference>
<evidence type="ECO:0000313" key="3">
    <source>
        <dbReference type="EMBL" id="KAF2842668.1"/>
    </source>
</evidence>